<organism evidence="2 3">
    <name type="scientific">Symbiobacterium thermophilum</name>
    <dbReference type="NCBI Taxonomy" id="2734"/>
    <lineage>
        <taxon>Bacteria</taxon>
        <taxon>Bacillati</taxon>
        <taxon>Bacillota</taxon>
        <taxon>Clostridia</taxon>
        <taxon>Eubacteriales</taxon>
        <taxon>Symbiobacteriaceae</taxon>
        <taxon>Symbiobacterium</taxon>
    </lineage>
</organism>
<gene>
    <name evidence="2" type="ORF">A6D92_11570</name>
    <name evidence="1" type="ORF">CWE10_13700</name>
</gene>
<comment type="caution">
    <text evidence="2">The sequence shown here is derived from an EMBL/GenBank/DDBJ whole genome shotgun (WGS) entry which is preliminary data.</text>
</comment>
<protein>
    <submittedName>
        <fullName evidence="2">Uncharacterized protein</fullName>
    </submittedName>
</protein>
<evidence type="ECO:0000313" key="1">
    <source>
        <dbReference type="EMBL" id="MBY6277241.1"/>
    </source>
</evidence>
<evidence type="ECO:0000313" key="3">
    <source>
        <dbReference type="Proteomes" id="UP000194267"/>
    </source>
</evidence>
<dbReference type="Proteomes" id="UP000194267">
    <property type="component" value="Unassembled WGS sequence"/>
</dbReference>
<accession>A0A1Y2T6U9</accession>
<dbReference type="AlphaFoldDB" id="A0A1Y2T6U9"/>
<evidence type="ECO:0000313" key="2">
    <source>
        <dbReference type="EMBL" id="OTA40953.1"/>
    </source>
</evidence>
<proteinExistence type="predicted"/>
<dbReference type="EMBL" id="LWLV01000979">
    <property type="protein sequence ID" value="OTA40953.1"/>
    <property type="molecule type" value="Genomic_DNA"/>
</dbReference>
<dbReference type="RefSeq" id="WP_011194562.1">
    <property type="nucleotide sequence ID" value="NZ_JACSIR010000118.1"/>
</dbReference>
<sequence length="62" mass="6581">MRNRRNLLIWIATLLSAVGVFLLVVNGQMMLGLSAAVAVALFGAGRRACRLGPDSTPSLDPE</sequence>
<reference evidence="1" key="3">
    <citation type="submission" date="2017-11" db="EMBL/GenBank/DDBJ databases">
        <title>Three new genomes from thermophilic consortium.</title>
        <authorList>
            <person name="Quaggio R."/>
            <person name="Amgarten D."/>
            <person name="Setubal J.C."/>
        </authorList>
    </citation>
    <scope>NUCLEOTIDE SEQUENCE</scope>
    <source>
        <strain evidence="1">ZCTH01-B2</strain>
    </source>
</reference>
<reference evidence="3" key="1">
    <citation type="submission" date="2016-04" db="EMBL/GenBank/DDBJ databases">
        <authorList>
            <person name="Antunes L.P."/>
            <person name="Martins L.F."/>
            <person name="Pereira R.V."/>
            <person name="Thomas A.M."/>
            <person name="Barbosa D."/>
            <person name="Nascimento L."/>
            <person name="Silva G.M."/>
            <person name="Condomitti G.W."/>
            <person name="Digiampietri L.A."/>
            <person name="Lombardi K.C."/>
            <person name="Ramos P.L."/>
            <person name="Quaggio R.B."/>
            <person name="Oliveira J.C."/>
            <person name="Pascon R.C."/>
            <person name="Cruz J.B."/>
            <person name="Silva A.M."/>
            <person name="Setubal J.C."/>
        </authorList>
    </citation>
    <scope>NUCLEOTIDE SEQUENCE [LARGE SCALE GENOMIC DNA]</scope>
</reference>
<dbReference type="Proteomes" id="UP000732377">
    <property type="component" value="Unassembled WGS sequence"/>
</dbReference>
<name>A0A1Y2T6U9_SYMTR</name>
<dbReference type="EMBL" id="PIUK01000153">
    <property type="protein sequence ID" value="MBY6277241.1"/>
    <property type="molecule type" value="Genomic_DNA"/>
</dbReference>
<reference evidence="2" key="2">
    <citation type="submission" date="2016-04" db="EMBL/GenBank/DDBJ databases">
        <authorList>
            <person name="Evans L.H."/>
            <person name="Alamgir A."/>
            <person name="Owens N."/>
            <person name="Weber N.D."/>
            <person name="Virtaneva K."/>
            <person name="Barbian K."/>
            <person name="Babar A."/>
            <person name="Rosenke K."/>
        </authorList>
    </citation>
    <scope>NUCLEOTIDE SEQUENCE [LARGE SCALE GENOMIC DNA]</scope>
    <source>
        <strain evidence="2">G2</strain>
    </source>
</reference>